<dbReference type="GO" id="GO:0000155">
    <property type="term" value="F:phosphorelay sensor kinase activity"/>
    <property type="evidence" value="ECO:0007669"/>
    <property type="project" value="InterPro"/>
</dbReference>
<dbReference type="PANTHER" id="PTHR42878:SF15">
    <property type="entry name" value="BACTERIOPHYTOCHROME"/>
    <property type="match status" value="1"/>
</dbReference>
<dbReference type="GO" id="GO:0007234">
    <property type="term" value="P:osmosensory signaling via phosphorelay pathway"/>
    <property type="evidence" value="ECO:0007669"/>
    <property type="project" value="TreeGrafter"/>
</dbReference>
<dbReference type="Pfam" id="PF00512">
    <property type="entry name" value="HisKA"/>
    <property type="match status" value="1"/>
</dbReference>
<dbReference type="Gene3D" id="3.30.450.20">
    <property type="entry name" value="PAS domain"/>
    <property type="match status" value="1"/>
</dbReference>
<dbReference type="InterPro" id="IPR035965">
    <property type="entry name" value="PAS-like_dom_sf"/>
</dbReference>
<dbReference type="Gene3D" id="3.30.565.10">
    <property type="entry name" value="Histidine kinase-like ATPase, C-terminal domain"/>
    <property type="match status" value="1"/>
</dbReference>
<proteinExistence type="predicted"/>
<dbReference type="PROSITE" id="PS50112">
    <property type="entry name" value="PAS"/>
    <property type="match status" value="1"/>
</dbReference>
<dbReference type="InterPro" id="IPR005467">
    <property type="entry name" value="His_kinase_dom"/>
</dbReference>
<sequence>MQQVKSKIQPLLRKLSQQISIGRWGALLVAIPASCLAIVLLVVMDARSTELRLQQQVNATEARLETSRRILQYLVDHETGLRGYLLTQDQTFLQPYRLAKLALPNALKTLEQQSPQQRSAIADLQQQINARFAVTEQLLEFAQAIDRQTEISRFTGPKRTLAKPESQELLEKLLQGKQKTDILRQTVAQFQASQQKQLKQQQRQLQARKQLIDRIQIIGAILSVITYAGVVYLFRVLDQEIFQRRRELDHTTAANRTLTDNLVDGVIMIDQQGLIETLNPAAELILGYKSASLRGRSLVNILFPPKTDRRQALINVENWVNQRLESGLVERMEANRPDGQVIPIELSISRSDPASRTLIVLLRDVSERIRLANALQEKVGELATLNQELSSTNQLLQRQKQSLENFVHAAAHDLKTPLRGIASLAQWIEADLVEPLDSETKNHFQLLHQRVKRIQAMIDGLLSYARIDSWIEPSQMVDLNLIVAEVCQQIPVPDNFDVQTPHPLPKLRSSYLAMRLIFDQLIRNAIEHHDRDRGTIIIKVQSHAQQVELVIQDDGPGIAPAYRQQMFKMFQVLEHAPNASEHLGIGLSLVHKTINLIGGTIELHPVPESLRGLAVHLILPQLPETENNH</sequence>
<evidence type="ECO:0000313" key="9">
    <source>
        <dbReference type="EMBL" id="MBE9031432.1"/>
    </source>
</evidence>
<protein>
    <recommendedName>
        <fullName evidence="2">histidine kinase</fullName>
        <ecNumber evidence="2">2.7.13.3</ecNumber>
    </recommendedName>
</protein>
<dbReference type="RefSeq" id="WP_264326259.1">
    <property type="nucleotide sequence ID" value="NZ_JADEXQ010000063.1"/>
</dbReference>
<dbReference type="SUPFAM" id="SSF55874">
    <property type="entry name" value="ATPase domain of HSP90 chaperone/DNA topoisomerase II/histidine kinase"/>
    <property type="match status" value="1"/>
</dbReference>
<dbReference type="CDD" id="cd19410">
    <property type="entry name" value="HK9-like_sensor"/>
    <property type="match status" value="1"/>
</dbReference>
<dbReference type="SUPFAM" id="SSF47384">
    <property type="entry name" value="Homodimeric domain of signal transducing histidine kinase"/>
    <property type="match status" value="1"/>
</dbReference>
<dbReference type="GO" id="GO:0030295">
    <property type="term" value="F:protein kinase activator activity"/>
    <property type="evidence" value="ECO:0007669"/>
    <property type="project" value="TreeGrafter"/>
</dbReference>
<keyword evidence="10" id="KW-1185">Reference proteome</keyword>
<dbReference type="InterPro" id="IPR050351">
    <property type="entry name" value="BphY/WalK/GraS-like"/>
</dbReference>
<dbReference type="PROSITE" id="PS50109">
    <property type="entry name" value="HIS_KIN"/>
    <property type="match status" value="1"/>
</dbReference>
<dbReference type="InterPro" id="IPR059127">
    <property type="entry name" value="Diguanyl_cycl_sensor_dom"/>
</dbReference>
<dbReference type="NCBIfam" id="TIGR00229">
    <property type="entry name" value="sensory_box"/>
    <property type="match status" value="1"/>
</dbReference>
<evidence type="ECO:0000256" key="4">
    <source>
        <dbReference type="ARBA" id="ARBA00022777"/>
    </source>
</evidence>
<dbReference type="PANTHER" id="PTHR42878">
    <property type="entry name" value="TWO-COMPONENT HISTIDINE KINASE"/>
    <property type="match status" value="1"/>
</dbReference>
<accession>A0A928VRW4</accession>
<dbReference type="InterPro" id="IPR036097">
    <property type="entry name" value="HisK_dim/P_sf"/>
</dbReference>
<evidence type="ECO:0000313" key="10">
    <source>
        <dbReference type="Proteomes" id="UP000625316"/>
    </source>
</evidence>
<keyword evidence="4" id="KW-0418">Kinase</keyword>
<dbReference type="EC" id="2.7.13.3" evidence="2"/>
<dbReference type="InterPro" id="IPR003661">
    <property type="entry name" value="HisK_dim/P_dom"/>
</dbReference>
<dbReference type="Gene3D" id="1.10.287.130">
    <property type="match status" value="1"/>
</dbReference>
<evidence type="ECO:0000256" key="6">
    <source>
        <dbReference type="SAM" id="Phobius"/>
    </source>
</evidence>
<comment type="catalytic activity">
    <reaction evidence="1">
        <text>ATP + protein L-histidine = ADP + protein N-phospho-L-histidine.</text>
        <dbReference type="EC" id="2.7.13.3"/>
    </reaction>
</comment>
<dbReference type="CDD" id="cd00130">
    <property type="entry name" value="PAS"/>
    <property type="match status" value="1"/>
</dbReference>
<comment type="caution">
    <text evidence="9">The sequence shown here is derived from an EMBL/GenBank/DDBJ whole genome shotgun (WGS) entry which is preliminary data.</text>
</comment>
<dbReference type="AlphaFoldDB" id="A0A928VRW4"/>
<dbReference type="InterPro" id="IPR000014">
    <property type="entry name" value="PAS"/>
</dbReference>
<dbReference type="InterPro" id="IPR007891">
    <property type="entry name" value="CHASE3"/>
</dbReference>
<keyword evidence="3" id="KW-0808">Transferase</keyword>
<dbReference type="GO" id="GO:0016020">
    <property type="term" value="C:membrane"/>
    <property type="evidence" value="ECO:0007669"/>
    <property type="project" value="UniProtKB-SubCell"/>
</dbReference>
<feature type="transmembrane region" description="Helical" evidence="6">
    <location>
        <begin position="21"/>
        <end position="44"/>
    </location>
</feature>
<dbReference type="Pfam" id="PF02518">
    <property type="entry name" value="HATPase_c"/>
    <property type="match status" value="1"/>
</dbReference>
<dbReference type="SMART" id="SM00387">
    <property type="entry name" value="HATPase_c"/>
    <property type="match status" value="1"/>
</dbReference>
<dbReference type="CDD" id="cd00082">
    <property type="entry name" value="HisKA"/>
    <property type="match status" value="1"/>
</dbReference>
<evidence type="ECO:0000256" key="1">
    <source>
        <dbReference type="ARBA" id="ARBA00000085"/>
    </source>
</evidence>
<dbReference type="Pfam" id="PF24820">
    <property type="entry name" value="Diguanyl_cycl_sensor"/>
    <property type="match status" value="1"/>
</dbReference>
<feature type="domain" description="Histidine kinase" evidence="7">
    <location>
        <begin position="409"/>
        <end position="623"/>
    </location>
</feature>
<reference evidence="9" key="1">
    <citation type="submission" date="2020-10" db="EMBL/GenBank/DDBJ databases">
        <authorList>
            <person name="Castelo-Branco R."/>
            <person name="Eusebio N."/>
            <person name="Adriana R."/>
            <person name="Vieira A."/>
            <person name="Brugerolle De Fraissinette N."/>
            <person name="Rezende De Castro R."/>
            <person name="Schneider M.P."/>
            <person name="Vasconcelos V."/>
            <person name="Leao P.N."/>
        </authorList>
    </citation>
    <scope>NUCLEOTIDE SEQUENCE</scope>
    <source>
        <strain evidence="9">LEGE 11480</strain>
    </source>
</reference>
<evidence type="ECO:0000259" key="7">
    <source>
        <dbReference type="PROSITE" id="PS50109"/>
    </source>
</evidence>
<dbReference type="EMBL" id="JADEXQ010000063">
    <property type="protein sequence ID" value="MBE9031432.1"/>
    <property type="molecule type" value="Genomic_DNA"/>
</dbReference>
<gene>
    <name evidence="9" type="ORF">IQ266_16990</name>
</gene>
<evidence type="ECO:0000256" key="2">
    <source>
        <dbReference type="ARBA" id="ARBA00012438"/>
    </source>
</evidence>
<dbReference type="SMART" id="SM00388">
    <property type="entry name" value="HisKA"/>
    <property type="match status" value="1"/>
</dbReference>
<keyword evidence="6" id="KW-0812">Transmembrane</keyword>
<keyword evidence="6" id="KW-1133">Transmembrane helix</keyword>
<name>A0A928VRW4_9CYAN</name>
<dbReference type="SMART" id="SM00091">
    <property type="entry name" value="PAS"/>
    <property type="match status" value="1"/>
</dbReference>
<keyword evidence="5 6" id="KW-0472">Membrane</keyword>
<dbReference type="GO" id="GO:0000156">
    <property type="term" value="F:phosphorelay response regulator activity"/>
    <property type="evidence" value="ECO:0007669"/>
    <property type="project" value="TreeGrafter"/>
</dbReference>
<evidence type="ECO:0000259" key="8">
    <source>
        <dbReference type="PROSITE" id="PS50112"/>
    </source>
</evidence>
<feature type="domain" description="PAS" evidence="8">
    <location>
        <begin position="251"/>
        <end position="306"/>
    </location>
</feature>
<dbReference type="SUPFAM" id="SSF55785">
    <property type="entry name" value="PYP-like sensor domain (PAS domain)"/>
    <property type="match status" value="1"/>
</dbReference>
<dbReference type="Pfam" id="PF05227">
    <property type="entry name" value="CHASE3"/>
    <property type="match status" value="1"/>
</dbReference>
<dbReference type="InterPro" id="IPR036890">
    <property type="entry name" value="HATPase_C_sf"/>
</dbReference>
<dbReference type="InterPro" id="IPR003594">
    <property type="entry name" value="HATPase_dom"/>
</dbReference>
<feature type="transmembrane region" description="Helical" evidence="6">
    <location>
        <begin position="217"/>
        <end position="237"/>
    </location>
</feature>
<evidence type="ECO:0000256" key="3">
    <source>
        <dbReference type="ARBA" id="ARBA00022679"/>
    </source>
</evidence>
<evidence type="ECO:0000256" key="5">
    <source>
        <dbReference type="ARBA" id="ARBA00023136"/>
    </source>
</evidence>
<organism evidence="9 10">
    <name type="scientific">Romeriopsis navalis LEGE 11480</name>
    <dbReference type="NCBI Taxonomy" id="2777977"/>
    <lineage>
        <taxon>Bacteria</taxon>
        <taxon>Bacillati</taxon>
        <taxon>Cyanobacteriota</taxon>
        <taxon>Cyanophyceae</taxon>
        <taxon>Leptolyngbyales</taxon>
        <taxon>Leptolyngbyaceae</taxon>
        <taxon>Romeriopsis</taxon>
        <taxon>Romeriopsis navalis</taxon>
    </lineage>
</organism>
<dbReference type="Proteomes" id="UP000625316">
    <property type="component" value="Unassembled WGS sequence"/>
</dbReference>